<dbReference type="Proteomes" id="UP000054251">
    <property type="component" value="Unassembled WGS sequence"/>
</dbReference>
<dbReference type="PANTHER" id="PTHR10194:SF60">
    <property type="entry name" value="RAS GTPASE-ACTIVATING PROTEIN RASKOL"/>
    <property type="match status" value="1"/>
</dbReference>
<name>A0A0V1PZU2_9ASCO</name>
<feature type="domain" description="Ras-GAP" evidence="4">
    <location>
        <begin position="583"/>
        <end position="844"/>
    </location>
</feature>
<dbReference type="InterPro" id="IPR000008">
    <property type="entry name" value="C2_dom"/>
</dbReference>
<dbReference type="InterPro" id="IPR039360">
    <property type="entry name" value="Ras_GTPase"/>
</dbReference>
<feature type="region of interest" description="Disordered" evidence="2">
    <location>
        <begin position="624"/>
        <end position="643"/>
    </location>
</feature>
<dbReference type="PROSITE" id="PS50004">
    <property type="entry name" value="C2"/>
    <property type="match status" value="1"/>
</dbReference>
<dbReference type="RefSeq" id="XP_015467869.1">
    <property type="nucleotide sequence ID" value="XM_015611278.1"/>
</dbReference>
<dbReference type="Gene3D" id="1.10.506.10">
    <property type="entry name" value="GTPase Activation - p120gap, domain 1"/>
    <property type="match status" value="1"/>
</dbReference>
<dbReference type="PROSITE" id="PS50018">
    <property type="entry name" value="RAS_GTPASE_ACTIV_2"/>
    <property type="match status" value="1"/>
</dbReference>
<keyword evidence="1" id="KW-0343">GTPase activation</keyword>
<dbReference type="SUPFAM" id="SSF49562">
    <property type="entry name" value="C2 domain (Calcium/lipid-binding domain, CaLB)"/>
    <property type="match status" value="1"/>
</dbReference>
<dbReference type="InterPro" id="IPR035892">
    <property type="entry name" value="C2_domain_sf"/>
</dbReference>
<keyword evidence="6" id="KW-1185">Reference proteome</keyword>
<protein>
    <recommendedName>
        <fullName evidence="7">Ras-GAP domain-containing protein</fullName>
    </recommendedName>
</protein>
<reference evidence="5 6" key="1">
    <citation type="submission" date="2015-11" db="EMBL/GenBank/DDBJ databases">
        <title>The genome of Debaryomyces fabryi.</title>
        <authorList>
            <person name="Tafer H."/>
            <person name="Lopandic K."/>
        </authorList>
    </citation>
    <scope>NUCLEOTIDE SEQUENCE [LARGE SCALE GENOMIC DNA]</scope>
    <source>
        <strain evidence="5 6">CBS 789</strain>
    </source>
</reference>
<sequence length="1167" mass="133774">MKYQTPFHEVISKIKGVFEGRNFLVSNDSISWHYVHTLRITNEGQMTSTDEEGEQYILLKSLQSCYVQIIPHLNNKQQQQPPARRILTRKASSLSNNSDHSVNEEPPVVYIKTYDNEKLYIKIPIKTNFVNLMPCLLVWQALKPQTLAKKWYCENKVTSTNGSVVHEVLVCRFKIFGPIPSKSKNIKVVPGTKAPVYQPKGDSTFDSQIDGMNGNSNLNYSQGDNVNEGWFYTMGVLKSNGILNFITELDGTLLYSIDMKQILSSEIRQVHHSIFDNSNVLFIGNIKELRSNNCIKAISYPNDTNSFLFKDGKTVTSYQRILIEFPLHIDLEDWFVGLNYFSMREYIGSYSPRLSPLNQRSNQENSNIDTSTTTQDPVPLSDYSKENLRVSKKVFIDIIEAKLDEFPRTSNPGKIYAEVIMWGLPWSRTALVSYSENPFWKEEFVTDLPILTQMIHILIKKLSSNESTYLPNDKLIGTVYLTPDILTKQMNTSSTMMMGSALGNSINVNGLQLTDSSTTNNDIVRLAIYDSSNLPIGKLLLNVKLKEHHILPPKVYKPLENMLLNAPMKDLIKFCNENVQTSEFENVSLIMLDIFQSLGIEDRWFKSLMEVELVSVDKMTRKNYTSNRRSRDHGAQTNNNSSSSNNVFNTLFRGLSIFSKSLEMYNLRIGQEYLEKVFGEFMSKISYEKKDCETDPRYIRLQLKAERRGKTIDDADLESDDDSDEYDSDVEKEDEELIKEKVNTNFRNLYNYAEEVWNKIYITSNDLPQQIKYQLKNFRTKVELSCDPDDKVTALNCLSSFIFLRFFCPAILNPKLFYLTKDHQTGKSQRTLTLIAKILLNLANRQEFSAHKEPHLVKMNSFLENHKSDLLEYFDKITGRKNDFNEKILDLSHEVKRFDLGISGDKSSLELPTTPYLIDKYLRLTELIYLLDFTKVKSFSYLNTPSSQNGLVNSGSSVSIQSSISCNGQSGNNNNNNNGSFDEIHLNNERNVYQIGSLEFEKSEFLDLAGDNDTEGFIKSLCRSNENIFSFITSDITLKDLQKECANLTSIITDLEAYLEKYEYPSNYLSKTSLWDAFTNDILSKAYLDTNRNCIIHLDRMDTLVPSNLKKLTENAFTVLKLKFPETRFQNESSYGAGMTQSLSTNSLGSIMKSSSKNPFKKWLRKT</sequence>
<evidence type="ECO:0000259" key="3">
    <source>
        <dbReference type="PROSITE" id="PS50004"/>
    </source>
</evidence>
<dbReference type="GeneID" id="26839457"/>
<dbReference type="SUPFAM" id="SSF48350">
    <property type="entry name" value="GTPase activation domain, GAP"/>
    <property type="match status" value="1"/>
</dbReference>
<dbReference type="CDD" id="cd05137">
    <property type="entry name" value="RasGAP_CLA2_BUD2"/>
    <property type="match status" value="1"/>
</dbReference>
<feature type="domain" description="C2" evidence="3">
    <location>
        <begin position="373"/>
        <end position="496"/>
    </location>
</feature>
<dbReference type="GO" id="GO:0007165">
    <property type="term" value="P:signal transduction"/>
    <property type="evidence" value="ECO:0007669"/>
    <property type="project" value="UniProtKB-ARBA"/>
</dbReference>
<dbReference type="InterPro" id="IPR008936">
    <property type="entry name" value="Rho_GTPase_activation_prot"/>
</dbReference>
<dbReference type="GO" id="GO:0005096">
    <property type="term" value="F:GTPase activator activity"/>
    <property type="evidence" value="ECO:0007669"/>
    <property type="project" value="UniProtKB-KW"/>
</dbReference>
<organism evidence="5 6">
    <name type="scientific">Debaryomyces fabryi</name>
    <dbReference type="NCBI Taxonomy" id="58627"/>
    <lineage>
        <taxon>Eukaryota</taxon>
        <taxon>Fungi</taxon>
        <taxon>Dikarya</taxon>
        <taxon>Ascomycota</taxon>
        <taxon>Saccharomycotina</taxon>
        <taxon>Pichiomycetes</taxon>
        <taxon>Debaryomycetaceae</taxon>
        <taxon>Debaryomyces</taxon>
    </lineage>
</organism>
<dbReference type="CDD" id="cd00030">
    <property type="entry name" value="C2"/>
    <property type="match status" value="1"/>
</dbReference>
<dbReference type="PROSITE" id="PS00509">
    <property type="entry name" value="RAS_GTPASE_ACTIV_1"/>
    <property type="match status" value="1"/>
</dbReference>
<dbReference type="SMART" id="SM00323">
    <property type="entry name" value="RasGAP"/>
    <property type="match status" value="1"/>
</dbReference>
<dbReference type="InterPro" id="IPR023152">
    <property type="entry name" value="RasGAP_CS"/>
</dbReference>
<evidence type="ECO:0000256" key="2">
    <source>
        <dbReference type="SAM" id="MobiDB-lite"/>
    </source>
</evidence>
<feature type="region of interest" description="Disordered" evidence="2">
    <location>
        <begin position="357"/>
        <end position="379"/>
    </location>
</feature>
<evidence type="ECO:0000256" key="1">
    <source>
        <dbReference type="ARBA" id="ARBA00022468"/>
    </source>
</evidence>
<evidence type="ECO:0000259" key="4">
    <source>
        <dbReference type="PROSITE" id="PS50018"/>
    </source>
</evidence>
<dbReference type="InterPro" id="IPR001936">
    <property type="entry name" value="RasGAP_dom"/>
</dbReference>
<dbReference type="EMBL" id="LMYN01000043">
    <property type="protein sequence ID" value="KSA01767.1"/>
    <property type="molecule type" value="Genomic_DNA"/>
</dbReference>
<gene>
    <name evidence="5" type="ORF">AC631_02448</name>
</gene>
<proteinExistence type="predicted"/>
<dbReference type="PANTHER" id="PTHR10194">
    <property type="entry name" value="RAS GTPASE-ACTIVATING PROTEINS"/>
    <property type="match status" value="1"/>
</dbReference>
<evidence type="ECO:0000313" key="6">
    <source>
        <dbReference type="Proteomes" id="UP000054251"/>
    </source>
</evidence>
<accession>A0A0V1PZU2</accession>
<dbReference type="OrthoDB" id="775356at2759"/>
<feature type="compositionally biased region" description="Polar residues" evidence="2">
    <location>
        <begin position="357"/>
        <end position="376"/>
    </location>
</feature>
<dbReference type="Pfam" id="PF00616">
    <property type="entry name" value="RasGAP"/>
    <property type="match status" value="1"/>
</dbReference>
<dbReference type="AlphaFoldDB" id="A0A0V1PZU2"/>
<evidence type="ECO:0000313" key="5">
    <source>
        <dbReference type="EMBL" id="KSA01767.1"/>
    </source>
</evidence>
<comment type="caution">
    <text evidence="5">The sequence shown here is derived from an EMBL/GenBank/DDBJ whole genome shotgun (WGS) entry which is preliminary data.</text>
</comment>
<evidence type="ECO:0008006" key="7">
    <source>
        <dbReference type="Google" id="ProtNLM"/>
    </source>
</evidence>